<dbReference type="Proteomes" id="UP000183407">
    <property type="component" value="Unassembled WGS sequence"/>
</dbReference>
<dbReference type="SMART" id="SM00530">
    <property type="entry name" value="HTH_XRE"/>
    <property type="match status" value="1"/>
</dbReference>
<dbReference type="EMBL" id="FNTL01000003">
    <property type="protein sequence ID" value="SEB42337.1"/>
    <property type="molecule type" value="Genomic_DNA"/>
</dbReference>
<dbReference type="InterPro" id="IPR001387">
    <property type="entry name" value="Cro/C1-type_HTH"/>
</dbReference>
<dbReference type="PROSITE" id="PS50943">
    <property type="entry name" value="HTH_CROC1"/>
    <property type="match status" value="1"/>
</dbReference>
<accession>A0A1H4J801</accession>
<dbReference type="InterPro" id="IPR010982">
    <property type="entry name" value="Lambda_DNA-bd_dom_sf"/>
</dbReference>
<sequence>MIPGMENTDATDLLGVDLARAQNQLVRRLRERRVELGLSASQVAERMDVDPSVVSRFERGGTNATFATIRRYAKAVEAMVTYEVCSREEHRTKTVGARTDALMATWSAGEVEDPAMSAATKLPVPSATVLHREFSPHAFPPATKSA</sequence>
<protein>
    <submittedName>
        <fullName evidence="2">Helix-turn-helix</fullName>
    </submittedName>
</protein>
<proteinExistence type="predicted"/>
<dbReference type="Gene3D" id="1.10.260.40">
    <property type="entry name" value="lambda repressor-like DNA-binding domains"/>
    <property type="match status" value="1"/>
</dbReference>
<reference evidence="2" key="1">
    <citation type="submission" date="2016-10" db="EMBL/GenBank/DDBJ databases">
        <authorList>
            <person name="de Groot N.N."/>
        </authorList>
    </citation>
    <scope>NUCLEOTIDE SEQUENCE [LARGE SCALE GENOMIC DNA]</scope>
    <source>
        <strain evidence="2">DSM 44719</strain>
    </source>
</reference>
<organism evidence="2">
    <name type="scientific">Rhodococcus jostii</name>
    <dbReference type="NCBI Taxonomy" id="132919"/>
    <lineage>
        <taxon>Bacteria</taxon>
        <taxon>Bacillati</taxon>
        <taxon>Actinomycetota</taxon>
        <taxon>Actinomycetes</taxon>
        <taxon>Mycobacteriales</taxon>
        <taxon>Nocardiaceae</taxon>
        <taxon>Rhodococcus</taxon>
    </lineage>
</organism>
<feature type="domain" description="HTH cro/C1-type" evidence="1">
    <location>
        <begin position="29"/>
        <end position="75"/>
    </location>
</feature>
<dbReference type="AlphaFoldDB" id="A0A1H4J801"/>
<dbReference type="OrthoDB" id="129597at2"/>
<dbReference type="SUPFAM" id="SSF47413">
    <property type="entry name" value="lambda repressor-like DNA-binding domains"/>
    <property type="match status" value="1"/>
</dbReference>
<dbReference type="CDD" id="cd00093">
    <property type="entry name" value="HTH_XRE"/>
    <property type="match status" value="1"/>
</dbReference>
<evidence type="ECO:0000313" key="2">
    <source>
        <dbReference type="EMBL" id="SEB42337.1"/>
    </source>
</evidence>
<gene>
    <name evidence="2" type="ORF">SAMN04490220_0696</name>
</gene>
<dbReference type="GO" id="GO:0003677">
    <property type="term" value="F:DNA binding"/>
    <property type="evidence" value="ECO:0007669"/>
    <property type="project" value="InterPro"/>
</dbReference>
<name>A0A1H4J801_RHOJO</name>
<dbReference type="Pfam" id="PF01381">
    <property type="entry name" value="HTH_3"/>
    <property type="match status" value="1"/>
</dbReference>
<evidence type="ECO:0000259" key="1">
    <source>
        <dbReference type="PROSITE" id="PS50943"/>
    </source>
</evidence>